<evidence type="ECO:0000256" key="2">
    <source>
        <dbReference type="ARBA" id="ARBA00022722"/>
    </source>
</evidence>
<dbReference type="Proteomes" id="UP000829384">
    <property type="component" value="Unassembled WGS sequence"/>
</dbReference>
<dbReference type="Pfam" id="PF04231">
    <property type="entry name" value="Endonuclease_1"/>
    <property type="match status" value="1"/>
</dbReference>
<keyword evidence="6" id="KW-1185">Reference proteome</keyword>
<evidence type="ECO:0000256" key="1">
    <source>
        <dbReference type="ARBA" id="ARBA00006429"/>
    </source>
</evidence>
<dbReference type="InterPro" id="IPR044925">
    <property type="entry name" value="His-Me_finger_sf"/>
</dbReference>
<dbReference type="EMBL" id="JACSDI010000023">
    <property type="protein sequence ID" value="MCG9966014.1"/>
    <property type="molecule type" value="Genomic_DNA"/>
</dbReference>
<dbReference type="PANTHER" id="PTHR33607">
    <property type="entry name" value="ENDONUCLEASE-1"/>
    <property type="match status" value="1"/>
</dbReference>
<dbReference type="GO" id="GO:0004519">
    <property type="term" value="F:endonuclease activity"/>
    <property type="evidence" value="ECO:0007669"/>
    <property type="project" value="UniProtKB-KW"/>
</dbReference>
<dbReference type="PANTHER" id="PTHR33607:SF2">
    <property type="entry name" value="ENDONUCLEASE-1"/>
    <property type="match status" value="1"/>
</dbReference>
<proteinExistence type="inferred from homology"/>
<dbReference type="RefSeq" id="WP_240132467.1">
    <property type="nucleotide sequence ID" value="NZ_JACSDI010000023.1"/>
</dbReference>
<name>A0ABS9R0A6_9GAMM</name>
<feature type="signal peptide" evidence="4">
    <location>
        <begin position="1"/>
        <end position="18"/>
    </location>
</feature>
<dbReference type="InterPro" id="IPR007346">
    <property type="entry name" value="Endonuclease-I"/>
</dbReference>
<dbReference type="SUPFAM" id="SSF54060">
    <property type="entry name" value="His-Me finger endonucleases"/>
    <property type="match status" value="1"/>
</dbReference>
<comment type="caution">
    <text evidence="5">The sequence shown here is derived from an EMBL/GenBank/DDBJ whole genome shotgun (WGS) entry which is preliminary data.</text>
</comment>
<keyword evidence="4" id="KW-0732">Signal</keyword>
<keyword evidence="3" id="KW-0378">Hydrolase</keyword>
<keyword evidence="2" id="KW-0540">Nuclease</keyword>
<feature type="chain" id="PRO_5045370809" evidence="4">
    <location>
        <begin position="19"/>
        <end position="243"/>
    </location>
</feature>
<organism evidence="5 6">
    <name type="scientific">Shewanella cutis</name>
    <dbReference type="NCBI Taxonomy" id="2766780"/>
    <lineage>
        <taxon>Bacteria</taxon>
        <taxon>Pseudomonadati</taxon>
        <taxon>Pseudomonadota</taxon>
        <taxon>Gammaproteobacteria</taxon>
        <taxon>Alteromonadales</taxon>
        <taxon>Shewanellaceae</taxon>
        <taxon>Shewanella</taxon>
    </lineage>
</organism>
<evidence type="ECO:0000313" key="5">
    <source>
        <dbReference type="EMBL" id="MCG9966014.1"/>
    </source>
</evidence>
<comment type="similarity">
    <text evidence="1">Belongs to the EndA/NucM nuclease family.</text>
</comment>
<evidence type="ECO:0000313" key="6">
    <source>
        <dbReference type="Proteomes" id="UP000829384"/>
    </source>
</evidence>
<evidence type="ECO:0000256" key="3">
    <source>
        <dbReference type="ARBA" id="ARBA00022801"/>
    </source>
</evidence>
<sequence>MKRLFTFIVVLSPFFAVASNTTIQSFYQAKKQLLSVYQNHRETLYCGAIFDAKGLVTPPLGFTTQTHVARAKKIEWEHVVPAENFGKAFSEWRDGHPQCVDSKGKSFKGRNCAEKMNIEYRYMQADMHNLFPAIGAVNALRSNYNFALLPSAKSDFGSCDMRIEGSKAQPPEAARGRIARSYLYMEQAYSTYSMSKQQRQLMSAWDKQYPVSVQECQRAKKIAAIQLNDNEIVKSRCQQANIW</sequence>
<gene>
    <name evidence="5" type="ORF">H9J30_19145</name>
</gene>
<protein>
    <submittedName>
        <fullName evidence="5">Endonuclease</fullName>
    </submittedName>
</protein>
<keyword evidence="5" id="KW-0255">Endonuclease</keyword>
<evidence type="ECO:0000256" key="4">
    <source>
        <dbReference type="SAM" id="SignalP"/>
    </source>
</evidence>
<reference evidence="5 6" key="1">
    <citation type="submission" date="2020-08" db="EMBL/GenBank/DDBJ databases">
        <title>Whole genome sequence of Shewanella sp strain PS-2.</title>
        <authorList>
            <person name="Das S.K."/>
        </authorList>
    </citation>
    <scope>NUCLEOTIDE SEQUENCE [LARGE SCALE GENOMIC DNA]</scope>
    <source>
        <strain evidence="5 6">PS-2</strain>
    </source>
</reference>
<accession>A0ABS9R0A6</accession>